<evidence type="ECO:0000256" key="1">
    <source>
        <dbReference type="SAM" id="MobiDB-lite"/>
    </source>
</evidence>
<dbReference type="AlphaFoldDB" id="A0A9W4XE66"/>
<proteinExistence type="predicted"/>
<sequence>MASRTPCKRLTPRRYRGHVLPQKMVELERCQSWRPRGSPSPAKCSRTKRAQN</sequence>
<organism evidence="2 3">
    <name type="scientific">Periconia digitata</name>
    <dbReference type="NCBI Taxonomy" id="1303443"/>
    <lineage>
        <taxon>Eukaryota</taxon>
        <taxon>Fungi</taxon>
        <taxon>Dikarya</taxon>
        <taxon>Ascomycota</taxon>
        <taxon>Pezizomycotina</taxon>
        <taxon>Dothideomycetes</taxon>
        <taxon>Pleosporomycetidae</taxon>
        <taxon>Pleosporales</taxon>
        <taxon>Massarineae</taxon>
        <taxon>Periconiaceae</taxon>
        <taxon>Periconia</taxon>
    </lineage>
</organism>
<evidence type="ECO:0000313" key="2">
    <source>
        <dbReference type="EMBL" id="CAI6264349.1"/>
    </source>
</evidence>
<protein>
    <submittedName>
        <fullName evidence="2">Uncharacterized protein</fullName>
    </submittedName>
</protein>
<evidence type="ECO:0000313" key="3">
    <source>
        <dbReference type="Proteomes" id="UP001152607"/>
    </source>
</evidence>
<accession>A0A9W4XE66</accession>
<dbReference type="EMBL" id="CAOQHR010000001">
    <property type="protein sequence ID" value="CAI6264349.1"/>
    <property type="molecule type" value="Genomic_DNA"/>
</dbReference>
<dbReference type="Proteomes" id="UP001152607">
    <property type="component" value="Unassembled WGS sequence"/>
</dbReference>
<feature type="region of interest" description="Disordered" evidence="1">
    <location>
        <begin position="31"/>
        <end position="52"/>
    </location>
</feature>
<comment type="caution">
    <text evidence="2">The sequence shown here is derived from an EMBL/GenBank/DDBJ whole genome shotgun (WGS) entry which is preliminary data.</text>
</comment>
<reference evidence="2" key="1">
    <citation type="submission" date="2023-01" db="EMBL/GenBank/DDBJ databases">
        <authorList>
            <person name="Van Ghelder C."/>
            <person name="Rancurel C."/>
        </authorList>
    </citation>
    <scope>NUCLEOTIDE SEQUENCE</scope>
    <source>
        <strain evidence="2">CNCM I-4278</strain>
    </source>
</reference>
<name>A0A9W4XE66_9PLEO</name>
<gene>
    <name evidence="2" type="ORF">PDIGIT_LOCUS1477</name>
</gene>
<keyword evidence="3" id="KW-1185">Reference proteome</keyword>